<organism evidence="1 2">
    <name type="scientific">Aquimarina spongiae</name>
    <dbReference type="NCBI Taxonomy" id="570521"/>
    <lineage>
        <taxon>Bacteria</taxon>
        <taxon>Pseudomonadati</taxon>
        <taxon>Bacteroidota</taxon>
        <taxon>Flavobacteriia</taxon>
        <taxon>Flavobacteriales</taxon>
        <taxon>Flavobacteriaceae</taxon>
        <taxon>Aquimarina</taxon>
    </lineage>
</organism>
<accession>A0A1M6H4Y5</accession>
<dbReference type="AlphaFoldDB" id="A0A1M6H4Y5"/>
<evidence type="ECO:0000313" key="1">
    <source>
        <dbReference type="EMBL" id="SHJ17248.1"/>
    </source>
</evidence>
<proteinExistence type="predicted"/>
<dbReference type="Proteomes" id="UP000184432">
    <property type="component" value="Unassembled WGS sequence"/>
</dbReference>
<gene>
    <name evidence="1" type="ORF">SAMN04488508_10670</name>
</gene>
<reference evidence="2" key="1">
    <citation type="submission" date="2016-11" db="EMBL/GenBank/DDBJ databases">
        <authorList>
            <person name="Varghese N."/>
            <person name="Submissions S."/>
        </authorList>
    </citation>
    <scope>NUCLEOTIDE SEQUENCE [LARGE SCALE GENOMIC DNA]</scope>
    <source>
        <strain evidence="2">DSM 22623</strain>
    </source>
</reference>
<evidence type="ECO:0000313" key="2">
    <source>
        <dbReference type="Proteomes" id="UP000184432"/>
    </source>
</evidence>
<dbReference type="STRING" id="570521.SAMN04488508_10670"/>
<sequence>MSIRLSWIRMRSYLKNFQNAKSLLKPIPDEIYLVYLKNSYDTQPYKPFIT</sequence>
<dbReference type="EMBL" id="FQYP01000006">
    <property type="protein sequence ID" value="SHJ17248.1"/>
    <property type="molecule type" value="Genomic_DNA"/>
</dbReference>
<name>A0A1M6H4Y5_9FLAO</name>
<keyword evidence="2" id="KW-1185">Reference proteome</keyword>
<protein>
    <submittedName>
        <fullName evidence="1">Uncharacterized protein</fullName>
    </submittedName>
</protein>